<reference evidence="1 2" key="1">
    <citation type="submission" date="2021-01" db="EMBL/GenBank/DDBJ databases">
        <title>Whole genome shotgun sequence of Microbispora corallina NBRC 16416.</title>
        <authorList>
            <person name="Komaki H."/>
            <person name="Tamura T."/>
        </authorList>
    </citation>
    <scope>NUCLEOTIDE SEQUENCE [LARGE SCALE GENOMIC DNA]</scope>
    <source>
        <strain evidence="1 2">NBRC 16416</strain>
    </source>
</reference>
<name>A0ABQ4G7T9_9ACTN</name>
<accession>A0ABQ4G7T9</accession>
<proteinExistence type="predicted"/>
<dbReference type="Proteomes" id="UP000603904">
    <property type="component" value="Unassembled WGS sequence"/>
</dbReference>
<keyword evidence="2" id="KW-1185">Reference proteome</keyword>
<gene>
    <name evidence="1" type="ORF">Mco01_61380</name>
</gene>
<evidence type="ECO:0000313" key="2">
    <source>
        <dbReference type="Proteomes" id="UP000603904"/>
    </source>
</evidence>
<sequence length="78" mass="8294">MSELRVLNDQFGNSIQIGDHAAQMALRGLRPTSPGALAACQLVPGGADLRVPIEKEGLDVRRHILVLAHADSLPDDVS</sequence>
<comment type="caution">
    <text evidence="1">The sequence shown here is derived from an EMBL/GenBank/DDBJ whole genome shotgun (WGS) entry which is preliminary data.</text>
</comment>
<protein>
    <submittedName>
        <fullName evidence="1">Uncharacterized protein</fullName>
    </submittedName>
</protein>
<dbReference type="EMBL" id="BOOC01000035">
    <property type="protein sequence ID" value="GIH43138.1"/>
    <property type="molecule type" value="Genomic_DNA"/>
</dbReference>
<evidence type="ECO:0000313" key="1">
    <source>
        <dbReference type="EMBL" id="GIH43138.1"/>
    </source>
</evidence>
<organism evidence="1 2">
    <name type="scientific">Microbispora corallina</name>
    <dbReference type="NCBI Taxonomy" id="83302"/>
    <lineage>
        <taxon>Bacteria</taxon>
        <taxon>Bacillati</taxon>
        <taxon>Actinomycetota</taxon>
        <taxon>Actinomycetes</taxon>
        <taxon>Streptosporangiales</taxon>
        <taxon>Streptosporangiaceae</taxon>
        <taxon>Microbispora</taxon>
    </lineage>
</organism>